<reference evidence="1 7" key="1">
    <citation type="journal article" date="2014" name="J. Bacteriol.">
        <title>Role of an Archaeal PitA Transporter in the Copper and Arsenic Resistance of Metallosphaera sedula, an Extreme Thermoacidophile.</title>
        <authorList>
            <person name="McCarthy S."/>
            <person name="Ai C."/>
            <person name="Wheaton G."/>
            <person name="Tevatia R."/>
            <person name="Eckrich V."/>
            <person name="Kelly R."/>
            <person name="Blum P."/>
        </authorList>
    </citation>
    <scope>NUCLEOTIDE SEQUENCE [LARGE SCALE GENOMIC DNA]</scope>
    <source>
        <strain evidence="1 7">CuR1</strain>
    </source>
</reference>
<evidence type="ECO:0000313" key="9">
    <source>
        <dbReference type="Proteomes" id="UP000061362"/>
    </source>
</evidence>
<evidence type="ECO:0000313" key="2">
    <source>
        <dbReference type="EMBL" id="AKV74698.1"/>
    </source>
</evidence>
<accession>A0A088E762</accession>
<dbReference type="Proteomes" id="UP000062475">
    <property type="component" value="Chromosome"/>
</dbReference>
<dbReference type="PATRIC" id="fig|43687.5.peg.1847"/>
<name>A0A088E762_9CREN</name>
<gene>
    <name evidence="1" type="ORF">HA72_1714</name>
    <name evidence="2" type="ORF">MsedA_1748</name>
    <name evidence="3" type="ORF">MsedB_1750</name>
    <name evidence="4" type="ORF">MsedC_1748</name>
    <name evidence="5" type="ORF">MsedD_1749</name>
    <name evidence="6" type="ORF">MsedE_1750</name>
</gene>
<evidence type="ECO:0000313" key="4">
    <source>
        <dbReference type="EMBL" id="AKV79187.1"/>
    </source>
</evidence>
<dbReference type="Proteomes" id="UP000056255">
    <property type="component" value="Chromosome"/>
</dbReference>
<dbReference type="EMBL" id="CP012175">
    <property type="protein sequence ID" value="AKV81432.1"/>
    <property type="molecule type" value="Genomic_DNA"/>
</dbReference>
<dbReference type="Proteomes" id="UP000068832">
    <property type="component" value="Chromosome"/>
</dbReference>
<reference evidence="9 10" key="2">
    <citation type="journal article" date="2015" name="Genome Announc.">
        <title>Complete Genome Sequences of Evolved Arsenate-Resistant Metallosphaera sedula Strains.</title>
        <authorList>
            <person name="Ai C."/>
            <person name="McCarthy S."/>
            <person name="Schackwitz W."/>
            <person name="Martin J."/>
            <person name="Lipzen A."/>
            <person name="Blum P."/>
        </authorList>
    </citation>
    <scope>NUCLEOTIDE SEQUENCE [LARGE SCALE GENOMIC DNA]</scope>
    <source>
        <strain evidence="4 10">ARS120-1</strain>
        <strain evidence="5 9">ARS120-2</strain>
        <strain evidence="2 12">ARS50-1</strain>
        <strain evidence="3 11">ARS50-2</strain>
    </source>
</reference>
<sequence length="65" mass="7324">MKKIAEVLVVEDFTGKGSPRERLQEVLSELKDVDAINVVTVHIPEWNEELDLTGVHVIVREVAET</sequence>
<proteinExistence type="predicted"/>
<evidence type="ECO:0000313" key="6">
    <source>
        <dbReference type="EMBL" id="AKV83666.1"/>
    </source>
</evidence>
<evidence type="ECO:0000313" key="8">
    <source>
        <dbReference type="Proteomes" id="UP000056255"/>
    </source>
</evidence>
<dbReference type="GeneID" id="97613176"/>
<evidence type="ECO:0000313" key="7">
    <source>
        <dbReference type="Proteomes" id="UP000029084"/>
    </source>
</evidence>
<evidence type="ECO:0000313" key="10">
    <source>
        <dbReference type="Proteomes" id="UP000062398"/>
    </source>
</evidence>
<dbReference type="EMBL" id="CP008822">
    <property type="protein sequence ID" value="AIM27853.1"/>
    <property type="molecule type" value="Genomic_DNA"/>
</dbReference>
<dbReference type="Proteomes" id="UP000061362">
    <property type="component" value="Chromosome"/>
</dbReference>
<evidence type="ECO:0000313" key="3">
    <source>
        <dbReference type="EMBL" id="AKV76936.1"/>
    </source>
</evidence>
<dbReference type="OrthoDB" id="40645at2157"/>
<dbReference type="Proteomes" id="UP000062398">
    <property type="component" value="Chromosome"/>
</dbReference>
<dbReference type="EMBL" id="CP012172">
    <property type="protein sequence ID" value="AKV74698.1"/>
    <property type="molecule type" value="Genomic_DNA"/>
</dbReference>
<dbReference type="RefSeq" id="WP_012021656.1">
    <property type="nucleotide sequence ID" value="NZ_AP019770.1"/>
</dbReference>
<reference evidence="6 8" key="3">
    <citation type="submission" date="2015-07" db="EMBL/GenBank/DDBJ databases">
        <title>Physiological, transcriptional responses and genome re-sequencing of acid resistant extremely thermoacidophilic Metallosphaera sedula SARC-M1.</title>
        <authorList>
            <person name="Ai C."/>
            <person name="McCarthy S."/>
            <person name="Eckrich V."/>
            <person name="Rudrappa D."/>
            <person name="Qiu G."/>
            <person name="Blum P."/>
        </authorList>
    </citation>
    <scope>NUCLEOTIDE SEQUENCE [LARGE SCALE GENOMIC DNA]</scope>
    <source>
        <strain evidence="6 8">SARC-M1</strain>
    </source>
</reference>
<organism evidence="1 7">
    <name type="scientific">Metallosphaera sedula</name>
    <dbReference type="NCBI Taxonomy" id="43687"/>
    <lineage>
        <taxon>Archaea</taxon>
        <taxon>Thermoproteota</taxon>
        <taxon>Thermoprotei</taxon>
        <taxon>Sulfolobales</taxon>
        <taxon>Sulfolobaceae</taxon>
        <taxon>Metallosphaera</taxon>
    </lineage>
</organism>
<evidence type="ECO:0000313" key="1">
    <source>
        <dbReference type="EMBL" id="AIM27853.1"/>
    </source>
</evidence>
<dbReference type="EMBL" id="CP012176">
    <property type="protein sequence ID" value="AKV83666.1"/>
    <property type="molecule type" value="Genomic_DNA"/>
</dbReference>
<dbReference type="EMBL" id="CP012173">
    <property type="protein sequence ID" value="AKV76936.1"/>
    <property type="molecule type" value="Genomic_DNA"/>
</dbReference>
<dbReference type="AlphaFoldDB" id="A0A088E762"/>
<evidence type="ECO:0000313" key="11">
    <source>
        <dbReference type="Proteomes" id="UP000062475"/>
    </source>
</evidence>
<evidence type="ECO:0000313" key="12">
    <source>
        <dbReference type="Proteomes" id="UP000068832"/>
    </source>
</evidence>
<evidence type="ECO:0000313" key="5">
    <source>
        <dbReference type="EMBL" id="AKV81432.1"/>
    </source>
</evidence>
<protein>
    <submittedName>
        <fullName evidence="1">Uncharacterized protein</fullName>
    </submittedName>
</protein>
<dbReference type="Proteomes" id="UP000029084">
    <property type="component" value="Chromosome"/>
</dbReference>
<dbReference type="EMBL" id="CP012174">
    <property type="protein sequence ID" value="AKV79187.1"/>
    <property type="molecule type" value="Genomic_DNA"/>
</dbReference>